<protein>
    <submittedName>
        <fullName evidence="1">Uncharacterized protein</fullName>
    </submittedName>
</protein>
<gene>
    <name evidence="1" type="ORF">B723_16300</name>
</gene>
<accession>A0A0K1QQ68</accession>
<dbReference type="AlphaFoldDB" id="A0A0K1QQ68"/>
<evidence type="ECO:0000313" key="2">
    <source>
        <dbReference type="Proteomes" id="UP000017175"/>
    </source>
</evidence>
<dbReference type="RefSeq" id="WP_017337688.1">
    <property type="nucleotide sequence ID" value="NZ_CP010945.1"/>
</dbReference>
<dbReference type="Proteomes" id="UP000017175">
    <property type="component" value="Chromosome"/>
</dbReference>
<dbReference type="EMBL" id="CP010945">
    <property type="protein sequence ID" value="AKV07891.1"/>
    <property type="molecule type" value="Genomic_DNA"/>
</dbReference>
<dbReference type="OrthoDB" id="6999291at2"/>
<sequence length="214" mass="23843">MSDSFDETRALFIEKAKEFGAEPDEVIFGGDDFVSMQNHIVGVLASISAVGLSRKVKSVESLFDLAADLGAVVLGPLLQLQNYFDNTSNKCMAEQKALTELLFNISHLFFIPSGNLRNRYRVESSAFNSSLGFVNELKEAIRERAQTIADEKWKSDAKKKEYPRLSDMALYVKGRLESEGWSDDLPKTIETIKGWLRPVAPAYAKQPGRSPKSS</sequence>
<name>A0A0K1QQ68_PSEFL</name>
<organism evidence="1 2">
    <name type="scientific">Pseudomonas fluorescens NCIMB 11764</name>
    <dbReference type="NCBI Taxonomy" id="1221522"/>
    <lineage>
        <taxon>Bacteria</taxon>
        <taxon>Pseudomonadati</taxon>
        <taxon>Pseudomonadota</taxon>
        <taxon>Gammaproteobacteria</taxon>
        <taxon>Pseudomonadales</taxon>
        <taxon>Pseudomonadaceae</taxon>
        <taxon>Pseudomonas</taxon>
    </lineage>
</organism>
<reference evidence="1 2" key="1">
    <citation type="journal article" date="2012" name="J. Bacteriol.">
        <title>Draft genome sequence of the cyanide-utilizing bacterium Pseudomonas fluorescens strain NCIMB 11764.</title>
        <authorList>
            <person name="Vilo C.A."/>
            <person name="Benedik M.J."/>
            <person name="Kunz D.A."/>
            <person name="Dong Q."/>
        </authorList>
    </citation>
    <scope>NUCLEOTIDE SEQUENCE [LARGE SCALE GENOMIC DNA]</scope>
    <source>
        <strain evidence="1 2">NCIMB 11764</strain>
    </source>
</reference>
<evidence type="ECO:0000313" key="1">
    <source>
        <dbReference type="EMBL" id="AKV07891.1"/>
    </source>
</evidence>
<proteinExistence type="predicted"/>